<feature type="binding site" evidence="9">
    <location>
        <begin position="123"/>
        <end position="129"/>
    </location>
    <ligand>
        <name>ATP</name>
        <dbReference type="ChEBI" id="CHEBI:30616"/>
    </ligand>
</feature>
<evidence type="ECO:0000256" key="3">
    <source>
        <dbReference type="ARBA" id="ARBA00022695"/>
    </source>
</evidence>
<feature type="binding site" evidence="9">
    <location>
        <begin position="9"/>
        <end position="10"/>
    </location>
    <ligand>
        <name>ATP</name>
        <dbReference type="ChEBI" id="CHEBI:30616"/>
    </ligand>
</feature>
<feature type="domain" description="Cytidyltransferase-like" evidence="10">
    <location>
        <begin position="5"/>
        <end position="133"/>
    </location>
</feature>
<dbReference type="InterPro" id="IPR014729">
    <property type="entry name" value="Rossmann-like_a/b/a_fold"/>
</dbReference>
<evidence type="ECO:0000256" key="8">
    <source>
        <dbReference type="ARBA" id="ARBA00029346"/>
    </source>
</evidence>
<proteinExistence type="inferred from homology"/>
<keyword evidence="1 9" id="KW-0963">Cytoplasm</keyword>
<comment type="subunit">
    <text evidence="9">Homohexamer.</text>
</comment>
<sequence>MRIAIYPGTFDPVTNGHYDLIKRAASMFDQLVVGVAASPSKNTLFSLEERVNLLRETCKELPNVSVDGFSGLLVDFATQKNATILVRGLRTTMDFEYEFGLTTMYRRLKPELESLFLTPSEEYAFLSSTLVREVAIHGGDIATFVPPCVHCAILKKTNAAKEN</sequence>
<dbReference type="Pfam" id="PF01467">
    <property type="entry name" value="CTP_transf_like"/>
    <property type="match status" value="1"/>
</dbReference>
<evidence type="ECO:0000256" key="7">
    <source>
        <dbReference type="ARBA" id="ARBA00022993"/>
    </source>
</evidence>
<dbReference type="GO" id="GO:0004595">
    <property type="term" value="F:pantetheine-phosphate adenylyltransferase activity"/>
    <property type="evidence" value="ECO:0007669"/>
    <property type="project" value="UniProtKB-EC"/>
</dbReference>
<accession>A0ABY5LH69</accession>
<gene>
    <name evidence="9 11" type="primary">coaD</name>
    <name evidence="11" type="ORF">NP165_12445</name>
</gene>
<dbReference type="EMBL" id="CP102096">
    <property type="protein sequence ID" value="UUM30475.1"/>
    <property type="molecule type" value="Genomic_DNA"/>
</dbReference>
<feature type="binding site" evidence="9">
    <location>
        <position position="87"/>
    </location>
    <ligand>
        <name>substrate</name>
    </ligand>
</feature>
<feature type="binding site" evidence="9">
    <location>
        <position position="98"/>
    </location>
    <ligand>
        <name>ATP</name>
        <dbReference type="ChEBI" id="CHEBI:30616"/>
    </ligand>
</feature>
<keyword evidence="3 9" id="KW-0548">Nucleotidyltransferase</keyword>
<feature type="site" description="Transition state stabilizer" evidence="9">
    <location>
        <position position="17"/>
    </location>
</feature>
<reference evidence="11" key="1">
    <citation type="submission" date="2022-07" db="EMBL/GenBank/DDBJ databases">
        <title>Complete genome of Vibrio japonicus strain JCM 31412T and phylogenomic assessment of the Nereis clade of the genus Vibrio.</title>
        <authorList>
            <person name="Shlafstein M.D."/>
            <person name="Emsley S.A."/>
            <person name="Ushijima B."/>
            <person name="Videau P."/>
            <person name="Saw J.H."/>
        </authorList>
    </citation>
    <scope>NUCLEOTIDE SEQUENCE</scope>
    <source>
        <strain evidence="11">JCM 31412</strain>
    </source>
</reference>
<feature type="binding site" evidence="9">
    <location>
        <begin position="88"/>
        <end position="90"/>
    </location>
    <ligand>
        <name>ATP</name>
        <dbReference type="ChEBI" id="CHEBI:30616"/>
    </ligand>
</feature>
<dbReference type="PANTHER" id="PTHR21342:SF1">
    <property type="entry name" value="PHOSPHOPANTETHEINE ADENYLYLTRANSFERASE"/>
    <property type="match status" value="1"/>
</dbReference>
<feature type="binding site" evidence="9">
    <location>
        <position position="73"/>
    </location>
    <ligand>
        <name>substrate</name>
    </ligand>
</feature>
<dbReference type="EC" id="2.7.7.3" evidence="9"/>
<protein>
    <recommendedName>
        <fullName evidence="9">Phosphopantetheine adenylyltransferase</fullName>
        <ecNumber evidence="9">2.7.7.3</ecNumber>
    </recommendedName>
    <alternativeName>
        <fullName evidence="9">Dephospho-CoA pyrophosphorylase</fullName>
    </alternativeName>
    <alternativeName>
        <fullName evidence="9">Pantetheine-phosphate adenylyltransferase</fullName>
        <shortName evidence="9">PPAT</shortName>
    </alternativeName>
</protein>
<comment type="function">
    <text evidence="9">Reversibly transfers an adenylyl group from ATP to 4'-phosphopantetheine, yielding dephospho-CoA (dPCoA) and pyrophosphate.</text>
</comment>
<evidence type="ECO:0000256" key="5">
    <source>
        <dbReference type="ARBA" id="ARBA00022840"/>
    </source>
</evidence>
<comment type="catalytic activity">
    <reaction evidence="8 9">
        <text>(R)-4'-phosphopantetheine + ATP + H(+) = 3'-dephospho-CoA + diphosphate</text>
        <dbReference type="Rhea" id="RHEA:19801"/>
        <dbReference type="ChEBI" id="CHEBI:15378"/>
        <dbReference type="ChEBI" id="CHEBI:30616"/>
        <dbReference type="ChEBI" id="CHEBI:33019"/>
        <dbReference type="ChEBI" id="CHEBI:57328"/>
        <dbReference type="ChEBI" id="CHEBI:61723"/>
        <dbReference type="EC" id="2.7.7.3"/>
    </reaction>
</comment>
<dbReference type="SUPFAM" id="SSF52374">
    <property type="entry name" value="Nucleotidylyl transferase"/>
    <property type="match status" value="1"/>
</dbReference>
<evidence type="ECO:0000256" key="1">
    <source>
        <dbReference type="ARBA" id="ARBA00022490"/>
    </source>
</evidence>
<evidence type="ECO:0000256" key="4">
    <source>
        <dbReference type="ARBA" id="ARBA00022741"/>
    </source>
</evidence>
<comment type="cofactor">
    <cofactor evidence="9">
        <name>Mg(2+)</name>
        <dbReference type="ChEBI" id="CHEBI:18420"/>
    </cofactor>
</comment>
<comment type="subcellular location">
    <subcellularLocation>
        <location evidence="9">Cytoplasm</location>
    </subcellularLocation>
</comment>
<dbReference type="NCBIfam" id="TIGR00125">
    <property type="entry name" value="cyt_tran_rel"/>
    <property type="match status" value="1"/>
</dbReference>
<evidence type="ECO:0000313" key="12">
    <source>
        <dbReference type="Proteomes" id="UP001058602"/>
    </source>
</evidence>
<feature type="binding site" evidence="9">
    <location>
        <position position="9"/>
    </location>
    <ligand>
        <name>substrate</name>
    </ligand>
</feature>
<feature type="binding site" evidence="9">
    <location>
        <position position="41"/>
    </location>
    <ligand>
        <name>substrate</name>
    </ligand>
</feature>
<keyword evidence="6 9" id="KW-0460">Magnesium</keyword>
<evidence type="ECO:0000256" key="6">
    <source>
        <dbReference type="ARBA" id="ARBA00022842"/>
    </source>
</evidence>
<keyword evidence="7 9" id="KW-0173">Coenzyme A biosynthesis</keyword>
<dbReference type="NCBIfam" id="TIGR01510">
    <property type="entry name" value="coaD_prev_kdtB"/>
    <property type="match status" value="1"/>
</dbReference>
<evidence type="ECO:0000313" key="11">
    <source>
        <dbReference type="EMBL" id="UUM30475.1"/>
    </source>
</evidence>
<keyword evidence="5 9" id="KW-0067">ATP-binding</keyword>
<dbReference type="CDD" id="cd02163">
    <property type="entry name" value="PPAT"/>
    <property type="match status" value="1"/>
</dbReference>
<evidence type="ECO:0000256" key="2">
    <source>
        <dbReference type="ARBA" id="ARBA00022679"/>
    </source>
</evidence>
<evidence type="ECO:0000256" key="9">
    <source>
        <dbReference type="HAMAP-Rule" id="MF_00151"/>
    </source>
</evidence>
<dbReference type="Proteomes" id="UP001058602">
    <property type="component" value="Chromosome 1"/>
</dbReference>
<dbReference type="PANTHER" id="PTHR21342">
    <property type="entry name" value="PHOSPHOPANTETHEINE ADENYLYLTRANSFERASE"/>
    <property type="match status" value="1"/>
</dbReference>
<name>A0ABY5LH69_9VIBR</name>
<comment type="similarity">
    <text evidence="9">Belongs to the bacterial CoaD family.</text>
</comment>
<comment type="pathway">
    <text evidence="9">Cofactor biosynthesis; coenzyme A biosynthesis; CoA from (R)-pantothenate: step 4/5.</text>
</comment>
<keyword evidence="12" id="KW-1185">Reference proteome</keyword>
<evidence type="ECO:0000259" key="10">
    <source>
        <dbReference type="Pfam" id="PF01467"/>
    </source>
</evidence>
<dbReference type="RefSeq" id="WP_257084223.1">
    <property type="nucleotide sequence ID" value="NZ_CP102096.1"/>
</dbReference>
<feature type="binding site" evidence="9">
    <location>
        <position position="17"/>
    </location>
    <ligand>
        <name>ATP</name>
        <dbReference type="ChEBI" id="CHEBI:30616"/>
    </ligand>
</feature>
<dbReference type="InterPro" id="IPR001980">
    <property type="entry name" value="PPAT"/>
</dbReference>
<dbReference type="Gene3D" id="3.40.50.620">
    <property type="entry name" value="HUPs"/>
    <property type="match status" value="1"/>
</dbReference>
<dbReference type="InterPro" id="IPR004821">
    <property type="entry name" value="Cyt_trans-like"/>
</dbReference>
<dbReference type="PRINTS" id="PR01020">
    <property type="entry name" value="LPSBIOSNTHSS"/>
</dbReference>
<organism evidence="11 12">
    <name type="scientific">Vibrio japonicus</name>
    <dbReference type="NCBI Taxonomy" id="1824638"/>
    <lineage>
        <taxon>Bacteria</taxon>
        <taxon>Pseudomonadati</taxon>
        <taxon>Pseudomonadota</taxon>
        <taxon>Gammaproteobacteria</taxon>
        <taxon>Vibrionales</taxon>
        <taxon>Vibrionaceae</taxon>
        <taxon>Vibrio</taxon>
    </lineage>
</organism>
<keyword evidence="4 9" id="KW-0547">Nucleotide-binding</keyword>
<keyword evidence="2 9" id="KW-0808">Transferase</keyword>
<dbReference type="HAMAP" id="MF_00151">
    <property type="entry name" value="PPAT_bact"/>
    <property type="match status" value="1"/>
</dbReference>